<sequence length="296" mass="34448">MSERLLKCPLCKSGHFLNHMELKDYAVSQENFIICRCNSCELLFTNPRPTEEEIVPYYDFPDYFSHDDKSKNLTHWLYNQIRKISIQKKIRLIEDLAPIGRLLDYGCGTGEFLHEANLNQWKVVGIEPNPKAREQANLKLDKKVYSTINEIKTDTQFNVITLFHVLEHIHQLRKTIKQLIKHLKPNGYILLAIPNHESGDAKNYGKYWAGWDVPRHLYHFNSKSMEALGKEFDLSLEEIRPMPFDAFYVSLLSEKYKGNTSFFGSYTKGLINGLKSNLSTERPGDYSSNIYIFSKK</sequence>
<dbReference type="EMBL" id="CP012836">
    <property type="protein sequence ID" value="AMQ55299.1"/>
    <property type="molecule type" value="Genomic_DNA"/>
</dbReference>
<dbReference type="PANTHER" id="PTHR43861">
    <property type="entry name" value="TRANS-ACONITATE 2-METHYLTRANSFERASE-RELATED"/>
    <property type="match status" value="1"/>
</dbReference>
<dbReference type="SUPFAM" id="SSF53335">
    <property type="entry name" value="S-adenosyl-L-methionine-dependent methyltransferases"/>
    <property type="match status" value="1"/>
</dbReference>
<dbReference type="PATRIC" id="fig|1727163.4.peg.571"/>
<dbReference type="InterPro" id="IPR029063">
    <property type="entry name" value="SAM-dependent_MTases_sf"/>
</dbReference>
<name>A0A142EJJ4_9BACT</name>
<dbReference type="KEGG" id="alm:AO498_02750"/>
<dbReference type="Pfam" id="PF13489">
    <property type="entry name" value="Methyltransf_23"/>
    <property type="match status" value="1"/>
</dbReference>
<protein>
    <submittedName>
        <fullName evidence="1">Methyltransferase</fullName>
    </submittedName>
</protein>
<dbReference type="AlphaFoldDB" id="A0A142EJJ4"/>
<dbReference type="Gene3D" id="3.40.50.150">
    <property type="entry name" value="Vaccinia Virus protein VP39"/>
    <property type="match status" value="1"/>
</dbReference>
<reference evidence="2" key="1">
    <citation type="submission" date="2015-09" db="EMBL/GenBank/DDBJ databases">
        <title>Complete sequence of Algoriphagus sp. M8-2.</title>
        <authorList>
            <person name="Shintani M."/>
        </authorList>
    </citation>
    <scope>NUCLEOTIDE SEQUENCE [LARGE SCALE GENOMIC DNA]</scope>
    <source>
        <strain evidence="2">M8-2</strain>
    </source>
</reference>
<reference evidence="1 2" key="2">
    <citation type="journal article" date="2016" name="Genome Announc.">
        <title>Complete Genome Sequence of Algoriphagus sp. Strain M8-2, Isolated from a Brackish Lake.</title>
        <authorList>
            <person name="Muraguchi Y."/>
            <person name="Kushimoto K."/>
            <person name="Ohtsubo Y."/>
            <person name="Suzuki T."/>
            <person name="Dohra H."/>
            <person name="Kimbara K."/>
            <person name="Shintani M."/>
        </authorList>
    </citation>
    <scope>NUCLEOTIDE SEQUENCE [LARGE SCALE GENOMIC DNA]</scope>
    <source>
        <strain evidence="1 2">M8-2</strain>
    </source>
</reference>
<dbReference type="CDD" id="cd02440">
    <property type="entry name" value="AdoMet_MTases"/>
    <property type="match status" value="1"/>
</dbReference>
<evidence type="ECO:0000313" key="2">
    <source>
        <dbReference type="Proteomes" id="UP000073816"/>
    </source>
</evidence>
<keyword evidence="2" id="KW-1185">Reference proteome</keyword>
<organism evidence="1 2">
    <name type="scientific">Algoriphagus sanaruensis</name>
    <dbReference type="NCBI Taxonomy" id="1727163"/>
    <lineage>
        <taxon>Bacteria</taxon>
        <taxon>Pseudomonadati</taxon>
        <taxon>Bacteroidota</taxon>
        <taxon>Cytophagia</taxon>
        <taxon>Cytophagales</taxon>
        <taxon>Cyclobacteriaceae</taxon>
        <taxon>Algoriphagus</taxon>
    </lineage>
</organism>
<keyword evidence="1" id="KW-0489">Methyltransferase</keyword>
<keyword evidence="1" id="KW-0808">Transferase</keyword>
<dbReference type="Proteomes" id="UP000073816">
    <property type="component" value="Chromosome"/>
</dbReference>
<accession>A0A142EJJ4</accession>
<proteinExistence type="predicted"/>
<evidence type="ECO:0000313" key="1">
    <source>
        <dbReference type="EMBL" id="AMQ55299.1"/>
    </source>
</evidence>
<dbReference type="GO" id="GO:0008168">
    <property type="term" value="F:methyltransferase activity"/>
    <property type="evidence" value="ECO:0007669"/>
    <property type="project" value="UniProtKB-KW"/>
</dbReference>
<dbReference type="STRING" id="1727163.AO498_02750"/>
<dbReference type="GO" id="GO:0032259">
    <property type="term" value="P:methylation"/>
    <property type="evidence" value="ECO:0007669"/>
    <property type="project" value="UniProtKB-KW"/>
</dbReference>
<dbReference type="OrthoDB" id="2370471at2"/>
<gene>
    <name evidence="1" type="ORF">AO498_02750</name>
</gene>